<reference evidence="1 2" key="1">
    <citation type="submission" date="2020-09" db="EMBL/GenBank/DDBJ databases">
        <title>Genome sequences of type strains of Chitinophaga qingshengii and Chitinophaga varians.</title>
        <authorList>
            <person name="Kittiwongwattana C."/>
        </authorList>
    </citation>
    <scope>NUCLEOTIDE SEQUENCE [LARGE SCALE GENOMIC DNA]</scope>
    <source>
        <strain evidence="1 2">JCM 30026</strain>
    </source>
</reference>
<sequence>MKKKPASRLKLAKIKIAALSQTIAVADNNRTLPITKYVTCSETYWVC</sequence>
<accession>A0ABR7TQ45</accession>
<comment type="caution">
    <text evidence="1">The sequence shown here is derived from an EMBL/GenBank/DDBJ whole genome shotgun (WGS) entry which is preliminary data.</text>
</comment>
<proteinExistence type="predicted"/>
<dbReference type="Proteomes" id="UP000659124">
    <property type="component" value="Unassembled WGS sequence"/>
</dbReference>
<evidence type="ECO:0000313" key="1">
    <source>
        <dbReference type="EMBL" id="MBC9932088.1"/>
    </source>
</evidence>
<evidence type="ECO:0000313" key="2">
    <source>
        <dbReference type="Proteomes" id="UP000659124"/>
    </source>
</evidence>
<protein>
    <submittedName>
        <fullName evidence="1">Uncharacterized protein</fullName>
    </submittedName>
</protein>
<keyword evidence="2" id="KW-1185">Reference proteome</keyword>
<dbReference type="EMBL" id="JACVFC010000002">
    <property type="protein sequence ID" value="MBC9932088.1"/>
    <property type="molecule type" value="Genomic_DNA"/>
</dbReference>
<dbReference type="RefSeq" id="WP_188089223.1">
    <property type="nucleotide sequence ID" value="NZ_JACVFC010000002.1"/>
</dbReference>
<gene>
    <name evidence="1" type="ORF">ICL07_17010</name>
</gene>
<organism evidence="1 2">
    <name type="scientific">Chitinophaga qingshengii</name>
    <dbReference type="NCBI Taxonomy" id="1569794"/>
    <lineage>
        <taxon>Bacteria</taxon>
        <taxon>Pseudomonadati</taxon>
        <taxon>Bacteroidota</taxon>
        <taxon>Chitinophagia</taxon>
        <taxon>Chitinophagales</taxon>
        <taxon>Chitinophagaceae</taxon>
        <taxon>Chitinophaga</taxon>
    </lineage>
</organism>
<name>A0ABR7TQ45_9BACT</name>